<keyword evidence="3" id="KW-1185">Reference proteome</keyword>
<reference evidence="2 3" key="1">
    <citation type="journal article" date="2014" name="BMC Genomics">
        <title>Genome sequencing of four Aureobasidium pullulans varieties: biotechnological potential, stress tolerance, and description of new species.</title>
        <authorList>
            <person name="Gostin Ar C."/>
            <person name="Ohm R.A."/>
            <person name="Kogej T."/>
            <person name="Sonjak S."/>
            <person name="Turk M."/>
            <person name="Zajc J."/>
            <person name="Zalar P."/>
            <person name="Grube M."/>
            <person name="Sun H."/>
            <person name="Han J."/>
            <person name="Sharma A."/>
            <person name="Chiniquy J."/>
            <person name="Ngan C.Y."/>
            <person name="Lipzen A."/>
            <person name="Barry K."/>
            <person name="Grigoriev I.V."/>
            <person name="Gunde-Cimerman N."/>
        </authorList>
    </citation>
    <scope>NUCLEOTIDE SEQUENCE [LARGE SCALE GENOMIC DNA]</scope>
    <source>
        <strain evidence="2 3">EXF-2481</strain>
    </source>
</reference>
<protein>
    <recommendedName>
        <fullName evidence="1">DDE-1 domain-containing protein</fullName>
    </recommendedName>
</protein>
<feature type="non-terminal residue" evidence="2">
    <location>
        <position position="112"/>
    </location>
</feature>
<proteinExistence type="predicted"/>
<dbReference type="InterPro" id="IPR004875">
    <property type="entry name" value="DDE_SF_endonuclease_dom"/>
</dbReference>
<dbReference type="OMA" id="KYTINRS"/>
<dbReference type="Pfam" id="PF03184">
    <property type="entry name" value="DDE_1"/>
    <property type="match status" value="1"/>
</dbReference>
<dbReference type="InterPro" id="IPR036397">
    <property type="entry name" value="RNaseH_sf"/>
</dbReference>
<dbReference type="PANTHER" id="PTHR19303:SF74">
    <property type="entry name" value="POGO TRANSPOSABLE ELEMENT WITH KRAB DOMAIN"/>
    <property type="match status" value="1"/>
</dbReference>
<evidence type="ECO:0000313" key="2">
    <source>
        <dbReference type="EMBL" id="KEQ90523.1"/>
    </source>
</evidence>
<dbReference type="GO" id="GO:0003677">
    <property type="term" value="F:DNA binding"/>
    <property type="evidence" value="ECO:0007669"/>
    <property type="project" value="TreeGrafter"/>
</dbReference>
<sequence>TTNNYGLHWLQRIFHPKTQPNSDKWRLLILDGHGSHTTIEFLWFCKQHKIFLLFLPAHSSHVLQPLDLGVFSPLKSRYRQQIADLAALDDASPIKKQRFVTCYHLARLETFT</sequence>
<dbReference type="InParanoid" id="A0A074XY83"/>
<dbReference type="GeneID" id="25369041"/>
<accession>A0A074XY83</accession>
<dbReference type="EMBL" id="KL584789">
    <property type="protein sequence ID" value="KEQ90523.1"/>
    <property type="molecule type" value="Genomic_DNA"/>
</dbReference>
<dbReference type="AlphaFoldDB" id="A0A074XY83"/>
<name>A0A074XY83_AURSE</name>
<feature type="domain" description="DDE-1" evidence="1">
    <location>
        <begin position="1"/>
        <end position="96"/>
    </location>
</feature>
<gene>
    <name evidence="2" type="ORF">AUEXF2481DRAFT_55663</name>
</gene>
<dbReference type="PANTHER" id="PTHR19303">
    <property type="entry name" value="TRANSPOSON"/>
    <property type="match status" value="1"/>
</dbReference>
<dbReference type="InterPro" id="IPR050863">
    <property type="entry name" value="CenT-Element_Derived"/>
</dbReference>
<dbReference type="Proteomes" id="UP000030641">
    <property type="component" value="Unassembled WGS sequence"/>
</dbReference>
<dbReference type="GO" id="GO:0005634">
    <property type="term" value="C:nucleus"/>
    <property type="evidence" value="ECO:0007669"/>
    <property type="project" value="TreeGrafter"/>
</dbReference>
<dbReference type="HOGENOM" id="CLU_013929_2_4_1"/>
<feature type="non-terminal residue" evidence="2">
    <location>
        <position position="1"/>
    </location>
</feature>
<evidence type="ECO:0000313" key="3">
    <source>
        <dbReference type="Proteomes" id="UP000030641"/>
    </source>
</evidence>
<dbReference type="OrthoDB" id="5425161at2759"/>
<dbReference type="Gene3D" id="3.30.420.10">
    <property type="entry name" value="Ribonuclease H-like superfamily/Ribonuclease H"/>
    <property type="match status" value="1"/>
</dbReference>
<evidence type="ECO:0000259" key="1">
    <source>
        <dbReference type="Pfam" id="PF03184"/>
    </source>
</evidence>
<dbReference type="RefSeq" id="XP_013339035.1">
    <property type="nucleotide sequence ID" value="XM_013483581.1"/>
</dbReference>
<organism evidence="2 3">
    <name type="scientific">Aureobasidium subglaciale (strain EXF-2481)</name>
    <name type="common">Aureobasidium pullulans var. subglaciale</name>
    <dbReference type="NCBI Taxonomy" id="1043005"/>
    <lineage>
        <taxon>Eukaryota</taxon>
        <taxon>Fungi</taxon>
        <taxon>Dikarya</taxon>
        <taxon>Ascomycota</taxon>
        <taxon>Pezizomycotina</taxon>
        <taxon>Dothideomycetes</taxon>
        <taxon>Dothideomycetidae</taxon>
        <taxon>Dothideales</taxon>
        <taxon>Saccotheciaceae</taxon>
        <taxon>Aureobasidium</taxon>
    </lineage>
</organism>
<dbReference type="STRING" id="1043005.A0A074XY83"/>